<accession>A0ABV4QSH7</accession>
<dbReference type="Proteomes" id="UP001569904">
    <property type="component" value="Unassembled WGS sequence"/>
</dbReference>
<evidence type="ECO:0008006" key="4">
    <source>
        <dbReference type="Google" id="ProtNLM"/>
    </source>
</evidence>
<evidence type="ECO:0000313" key="3">
    <source>
        <dbReference type="Proteomes" id="UP001569904"/>
    </source>
</evidence>
<organism evidence="2 3">
    <name type="scientific">Actinomadura chokoriensis</name>
    <dbReference type="NCBI Taxonomy" id="454156"/>
    <lineage>
        <taxon>Bacteria</taxon>
        <taxon>Bacillati</taxon>
        <taxon>Actinomycetota</taxon>
        <taxon>Actinomycetes</taxon>
        <taxon>Streptosporangiales</taxon>
        <taxon>Thermomonosporaceae</taxon>
        <taxon>Actinomadura</taxon>
    </lineage>
</organism>
<sequence>MPHNAKRIERATRTLTAYELDAFPGKPSLLQRDPFYTEALLAALVCDLEHYANHHGINFSAVISTGRALNAEEVSEDAPYKPGDQARLTRQDDRCGTVIGWQTTGTHDETSYLIAVPGIPYIYAEPATYLAPAPAFPPTETILGPVHSADQAEQLYITLTNRLPHTPASNRPKLEHDRQQVLAALSSWSGVPESRIHDELLPHSTAARFHQSDTHAAAADFPTDLGHNLATPPPTAPDRKQPPPAARASTPTA</sequence>
<evidence type="ECO:0000256" key="1">
    <source>
        <dbReference type="SAM" id="MobiDB-lite"/>
    </source>
</evidence>
<feature type="region of interest" description="Disordered" evidence="1">
    <location>
        <begin position="213"/>
        <end position="253"/>
    </location>
</feature>
<name>A0ABV4QSH7_9ACTN</name>
<evidence type="ECO:0000313" key="2">
    <source>
        <dbReference type="EMBL" id="MFA1553536.1"/>
    </source>
</evidence>
<proteinExistence type="predicted"/>
<keyword evidence="3" id="KW-1185">Reference proteome</keyword>
<reference evidence="2 3" key="1">
    <citation type="submission" date="2023-11" db="EMBL/GenBank/DDBJ databases">
        <title>Actinomadura monticuli sp. nov., isolated from volcanic ash.</title>
        <authorList>
            <person name="Lee S.D."/>
            <person name="Yang H."/>
            <person name="Kim I.S."/>
        </authorList>
    </citation>
    <scope>NUCLEOTIDE SEQUENCE [LARGE SCALE GENOMIC DNA]</scope>
    <source>
        <strain evidence="2 3">DSM 45346</strain>
    </source>
</reference>
<dbReference type="RefSeq" id="WP_371939930.1">
    <property type="nucleotide sequence ID" value="NZ_JAXCEH010000003.1"/>
</dbReference>
<dbReference type="EMBL" id="JAXCEH010000003">
    <property type="protein sequence ID" value="MFA1553536.1"/>
    <property type="molecule type" value="Genomic_DNA"/>
</dbReference>
<gene>
    <name evidence="2" type="ORF">SM436_07520</name>
</gene>
<comment type="caution">
    <text evidence="2">The sequence shown here is derived from an EMBL/GenBank/DDBJ whole genome shotgun (WGS) entry which is preliminary data.</text>
</comment>
<protein>
    <recommendedName>
        <fullName evidence="4">Baseplate assembly protein</fullName>
    </recommendedName>
</protein>